<comment type="caution">
    <text evidence="1">The sequence shown here is derived from an EMBL/GenBank/DDBJ whole genome shotgun (WGS) entry which is preliminary data.</text>
</comment>
<dbReference type="HOGENOM" id="CLU_3043502_0_0_9"/>
<proteinExistence type="predicted"/>
<gene>
    <name evidence="1" type="ORF">H0N91_01660</name>
    <name evidence="2" type="ORF">SAMN04515649_103168</name>
</gene>
<protein>
    <submittedName>
        <fullName evidence="1">Uncharacterized protein</fullName>
    </submittedName>
</protein>
<name>A0A853JHW4_9FIRM</name>
<dbReference type="RefSeq" id="WP_013379977.1">
    <property type="nucleotide sequence ID" value="NC_014624.2"/>
</dbReference>
<dbReference type="GeneID" id="68365573"/>
<dbReference type="Proteomes" id="UP000184012">
    <property type="component" value="Unassembled WGS sequence"/>
</dbReference>
<evidence type="ECO:0000313" key="4">
    <source>
        <dbReference type="Proteomes" id="UP000586254"/>
    </source>
</evidence>
<sequence length="54" mass="6571">MEEFPKIQMQFDKLVMVVNHAERKETDPNKAEYLHWLRTQLEAIAIDESQHREF</sequence>
<dbReference type="EMBL" id="FRBP01000003">
    <property type="protein sequence ID" value="SHL20741.1"/>
    <property type="molecule type" value="Genomic_DNA"/>
</dbReference>
<evidence type="ECO:0000313" key="2">
    <source>
        <dbReference type="EMBL" id="SHL20741.1"/>
    </source>
</evidence>
<organism evidence="1 4">
    <name type="scientific">Eubacterium callanderi</name>
    <dbReference type="NCBI Taxonomy" id="53442"/>
    <lineage>
        <taxon>Bacteria</taxon>
        <taxon>Bacillati</taxon>
        <taxon>Bacillota</taxon>
        <taxon>Clostridia</taxon>
        <taxon>Eubacteriales</taxon>
        <taxon>Eubacteriaceae</taxon>
        <taxon>Eubacterium</taxon>
    </lineage>
</organism>
<dbReference type="EMBL" id="JACCKS010000002">
    <property type="protein sequence ID" value="NZA36876.1"/>
    <property type="molecule type" value="Genomic_DNA"/>
</dbReference>
<dbReference type="Proteomes" id="UP000586254">
    <property type="component" value="Unassembled WGS sequence"/>
</dbReference>
<dbReference type="KEGG" id="elm:ELI_1670"/>
<reference evidence="1 4" key="2">
    <citation type="submission" date="2020-07" db="EMBL/GenBank/DDBJ databases">
        <title>Organ Donor 1.</title>
        <authorList>
            <person name="Marsh A.J."/>
            <person name="Azcarate-Peril M.A."/>
        </authorList>
    </citation>
    <scope>NUCLEOTIDE SEQUENCE [LARGE SCALE GENOMIC DNA]</scope>
    <source>
        <strain evidence="1 4">AMC0717</strain>
    </source>
</reference>
<reference evidence="2 3" key="1">
    <citation type="submission" date="2016-11" db="EMBL/GenBank/DDBJ databases">
        <authorList>
            <person name="Varghese N."/>
            <person name="Submissions S."/>
        </authorList>
    </citation>
    <scope>NUCLEOTIDE SEQUENCE [LARGE SCALE GENOMIC DNA]</scope>
    <source>
        <strain evidence="2 3">FD</strain>
    </source>
</reference>
<evidence type="ECO:0000313" key="3">
    <source>
        <dbReference type="Proteomes" id="UP000184012"/>
    </source>
</evidence>
<accession>A0A853JHW4</accession>
<evidence type="ECO:0000313" key="1">
    <source>
        <dbReference type="EMBL" id="NZA36876.1"/>
    </source>
</evidence>
<dbReference type="AlphaFoldDB" id="A0A853JHW4"/>